<keyword evidence="2" id="KW-0805">Transcription regulation</keyword>
<evidence type="ECO:0000256" key="4">
    <source>
        <dbReference type="ARBA" id="ARBA00023163"/>
    </source>
</evidence>
<reference evidence="8" key="1">
    <citation type="journal article" date="2014" name="Nat. Commun.">
        <title>The emerging biofuel crop Camelina sativa retains a highly undifferentiated hexaploid genome structure.</title>
        <authorList>
            <person name="Kagale S."/>
            <person name="Koh C."/>
            <person name="Nixon J."/>
            <person name="Bollina V."/>
            <person name="Clarke W.E."/>
            <person name="Tuteja R."/>
            <person name="Spillane C."/>
            <person name="Robinson S.J."/>
            <person name="Links M.G."/>
            <person name="Clarke C."/>
            <person name="Higgins E.E."/>
            <person name="Huebert T."/>
            <person name="Sharpe A.G."/>
            <person name="Parkin I.A."/>
        </authorList>
    </citation>
    <scope>NUCLEOTIDE SEQUENCE [LARGE SCALE GENOMIC DNA]</scope>
    <source>
        <strain evidence="8">cv. DH55</strain>
    </source>
</reference>
<accession>A0ABM0X5Q7</accession>
<organism evidence="8 9">
    <name type="scientific">Camelina sativa</name>
    <name type="common">False flax</name>
    <name type="synonym">Myagrum sativum</name>
    <dbReference type="NCBI Taxonomy" id="90675"/>
    <lineage>
        <taxon>Eukaryota</taxon>
        <taxon>Viridiplantae</taxon>
        <taxon>Streptophyta</taxon>
        <taxon>Embryophyta</taxon>
        <taxon>Tracheophyta</taxon>
        <taxon>Spermatophyta</taxon>
        <taxon>Magnoliopsida</taxon>
        <taxon>eudicotyledons</taxon>
        <taxon>Gunneridae</taxon>
        <taxon>Pentapetalae</taxon>
        <taxon>rosids</taxon>
        <taxon>malvids</taxon>
        <taxon>Brassicales</taxon>
        <taxon>Brassicaceae</taxon>
        <taxon>Camelineae</taxon>
        <taxon>Camelina</taxon>
    </lineage>
</organism>
<dbReference type="Pfam" id="PF00319">
    <property type="entry name" value="SRF-TF"/>
    <property type="match status" value="1"/>
</dbReference>
<evidence type="ECO:0000256" key="1">
    <source>
        <dbReference type="ARBA" id="ARBA00004123"/>
    </source>
</evidence>
<dbReference type="SMART" id="SM00432">
    <property type="entry name" value="MADS"/>
    <property type="match status" value="1"/>
</dbReference>
<gene>
    <name evidence="9" type="primary">LOC104759977</name>
</gene>
<keyword evidence="3" id="KW-0238">DNA-binding</keyword>
<reference evidence="9" key="2">
    <citation type="submission" date="2025-08" db="UniProtKB">
        <authorList>
            <consortium name="RefSeq"/>
        </authorList>
    </citation>
    <scope>IDENTIFICATION</scope>
    <source>
        <tissue evidence="9">Leaf</tissue>
    </source>
</reference>
<keyword evidence="8" id="KW-1185">Reference proteome</keyword>
<dbReference type="PROSITE" id="PS50066">
    <property type="entry name" value="MADS_BOX_2"/>
    <property type="match status" value="1"/>
</dbReference>
<comment type="subcellular location">
    <subcellularLocation>
        <location evidence="1">Nucleus</location>
    </subcellularLocation>
</comment>
<feature type="domain" description="MADS-box" evidence="7">
    <location>
        <begin position="43"/>
        <end position="85"/>
    </location>
</feature>
<evidence type="ECO:0000259" key="7">
    <source>
        <dbReference type="PROSITE" id="PS50066"/>
    </source>
</evidence>
<evidence type="ECO:0000256" key="3">
    <source>
        <dbReference type="ARBA" id="ARBA00023125"/>
    </source>
</evidence>
<dbReference type="InterPro" id="IPR002100">
    <property type="entry name" value="TF_MADSbox"/>
</dbReference>
<name>A0ABM0X5Q7_CAMSA</name>
<feature type="region of interest" description="Disordered" evidence="6">
    <location>
        <begin position="110"/>
        <end position="132"/>
    </location>
</feature>
<evidence type="ECO:0000256" key="5">
    <source>
        <dbReference type="ARBA" id="ARBA00023242"/>
    </source>
</evidence>
<sequence>MSDMQSMPDMQDTEISNLINEGSVITMRPSSSPSSSSYSLTSTSLNNRLLTIFRKAEQLSILCEIDVCVIYYGPQGDLKTFPNEKEKVRNMAMRYSRLDESLRGKKRTHLSEFLEENPNPNKRMKTSPSPKKNVDVLKYPIADHYSPDQISQLIQSLELNLSTSQQRLRFLLESHDKHKLLDHHHHQSLASSSSQNHQTQSLNPNPRQFSLFMYNHGDNTLSQIPVSASNLSQDFSALLQESQLKNQLMKHELSDYDHNISMSDITNNSFQHPCVSKTKHYSGVQESVNNFGMNQKEFYGYDQNMCSMANINSSSSFQHPCVSNTKAVQESVNNYGLNQLTQKQFYGCDQNMSSMGNSGLMQHQVYGYDQNQ</sequence>
<dbReference type="RefSeq" id="XP_010481140.2">
    <property type="nucleotide sequence ID" value="XM_010482838.2"/>
</dbReference>
<dbReference type="Gene3D" id="3.40.1810.10">
    <property type="entry name" value="Transcription factor, MADS-box"/>
    <property type="match status" value="1"/>
</dbReference>
<evidence type="ECO:0000313" key="8">
    <source>
        <dbReference type="Proteomes" id="UP000694864"/>
    </source>
</evidence>
<dbReference type="SUPFAM" id="SSF55455">
    <property type="entry name" value="SRF-like"/>
    <property type="match status" value="1"/>
</dbReference>
<keyword evidence="5" id="KW-0539">Nucleus</keyword>
<protein>
    <submittedName>
        <fullName evidence="9">Agamous-like MADS-box protein AGL75</fullName>
    </submittedName>
</protein>
<evidence type="ECO:0000256" key="2">
    <source>
        <dbReference type="ARBA" id="ARBA00023015"/>
    </source>
</evidence>
<feature type="compositionally biased region" description="Low complexity" evidence="6">
    <location>
        <begin position="188"/>
        <end position="198"/>
    </location>
</feature>
<evidence type="ECO:0000256" key="6">
    <source>
        <dbReference type="SAM" id="MobiDB-lite"/>
    </source>
</evidence>
<dbReference type="GeneID" id="104759977"/>
<dbReference type="Proteomes" id="UP000694864">
    <property type="component" value="Chromosome 17"/>
</dbReference>
<keyword evidence="4" id="KW-0804">Transcription</keyword>
<feature type="region of interest" description="Disordered" evidence="6">
    <location>
        <begin position="182"/>
        <end position="203"/>
    </location>
</feature>
<proteinExistence type="predicted"/>
<evidence type="ECO:0000313" key="9">
    <source>
        <dbReference type="RefSeq" id="XP_010481140.2"/>
    </source>
</evidence>
<dbReference type="InterPro" id="IPR036879">
    <property type="entry name" value="TF_MADSbox_sf"/>
</dbReference>